<dbReference type="GO" id="GO:0010468">
    <property type="term" value="P:regulation of gene expression"/>
    <property type="evidence" value="ECO:0007669"/>
    <property type="project" value="InterPro"/>
</dbReference>
<comment type="caution">
    <text evidence="2">The sequence shown here is derived from an EMBL/GenBank/DDBJ whole genome shotgun (WGS) entry which is preliminary data.</text>
</comment>
<keyword evidence="1" id="KW-1133">Transmembrane helix</keyword>
<evidence type="ECO:0000256" key="1">
    <source>
        <dbReference type="SAM" id="Phobius"/>
    </source>
</evidence>
<keyword evidence="1" id="KW-0812">Transmembrane</keyword>
<reference evidence="2 3" key="1">
    <citation type="submission" date="2018-07" db="EMBL/GenBank/DDBJ databases">
        <title>Genomic Encyclopedia of Type Strains, Phase IV (KMG-IV): sequencing the most valuable type-strain genomes for metagenomic binning, comparative biology and taxonomic classification.</title>
        <authorList>
            <person name="Goeker M."/>
        </authorList>
    </citation>
    <scope>NUCLEOTIDE SEQUENCE [LARGE SCALE GENOMIC DNA]</scope>
    <source>
        <strain evidence="2 3">DSM 14364</strain>
    </source>
</reference>
<dbReference type="RefSeq" id="WP_245571746.1">
    <property type="nucleotide sequence ID" value="NZ_QQBB01000006.1"/>
</dbReference>
<keyword evidence="3" id="KW-1185">Reference proteome</keyword>
<feature type="transmembrane region" description="Helical" evidence="1">
    <location>
        <begin position="70"/>
        <end position="89"/>
    </location>
</feature>
<feature type="transmembrane region" description="Helical" evidence="1">
    <location>
        <begin position="7"/>
        <end position="33"/>
    </location>
</feature>
<evidence type="ECO:0000313" key="2">
    <source>
        <dbReference type="EMBL" id="RDI57742.1"/>
    </source>
</evidence>
<dbReference type="InterPro" id="IPR007820">
    <property type="entry name" value="AbrB_fam"/>
</dbReference>
<gene>
    <name evidence="2" type="ORF">DES45_10654</name>
</gene>
<proteinExistence type="predicted"/>
<feature type="transmembrane region" description="Helical" evidence="1">
    <location>
        <begin position="213"/>
        <end position="231"/>
    </location>
</feature>
<feature type="transmembrane region" description="Helical" evidence="1">
    <location>
        <begin position="188"/>
        <end position="208"/>
    </location>
</feature>
<dbReference type="PIRSF" id="PIRSF038991">
    <property type="entry name" value="Protein_AbrB"/>
    <property type="match status" value="1"/>
</dbReference>
<feature type="transmembrane region" description="Helical" evidence="1">
    <location>
        <begin position="270"/>
        <end position="296"/>
    </location>
</feature>
<feature type="transmembrane region" description="Helical" evidence="1">
    <location>
        <begin position="333"/>
        <end position="351"/>
    </location>
</feature>
<protein>
    <recommendedName>
        <fullName evidence="4">Ammonia monooxygenase</fullName>
    </recommendedName>
</protein>
<feature type="transmembrane region" description="Helical" evidence="1">
    <location>
        <begin position="95"/>
        <end position="113"/>
    </location>
</feature>
<organism evidence="2 3">
    <name type="scientific">Microvirga subterranea</name>
    <dbReference type="NCBI Taxonomy" id="186651"/>
    <lineage>
        <taxon>Bacteria</taxon>
        <taxon>Pseudomonadati</taxon>
        <taxon>Pseudomonadota</taxon>
        <taxon>Alphaproteobacteria</taxon>
        <taxon>Hyphomicrobiales</taxon>
        <taxon>Methylobacteriaceae</taxon>
        <taxon>Microvirga</taxon>
    </lineage>
</organism>
<keyword evidence="1" id="KW-0472">Membrane</keyword>
<feature type="transmembrane region" description="Helical" evidence="1">
    <location>
        <begin position="237"/>
        <end position="258"/>
    </location>
</feature>
<dbReference type="PANTHER" id="PTHR38457">
    <property type="entry name" value="REGULATOR ABRB-RELATED"/>
    <property type="match status" value="1"/>
</dbReference>
<feature type="transmembrane region" description="Helical" evidence="1">
    <location>
        <begin position="39"/>
        <end position="58"/>
    </location>
</feature>
<accession>A0A370HI67</accession>
<dbReference type="AlphaFoldDB" id="A0A370HI67"/>
<sequence length="361" mass="36395">MGHRRPALFAMHPILAHIAQILVAGLGGLTFHWLGVPAAWLSGAAIAVALWGLTGWAVPMPRALADAAMLTSGAAMGAAVTPAAIAAVGRYPASLVLLVVAVLVISCASSLWLTRVSGWRRDDAVLASVPGALSTVLAVAADRKASVGSIAIVQNLRLFVLIALLPSVVVLSGGGQHTGALLGQGLPIAAPGDMAFVLLGGLALGVVFKRLKVAAPVLLGATVVSTVSHGTELATGVIPPVVATGGLVLIGIFIAERFRHIDRATLGKSLLAGLGSFGIGMGFAVAFAGLAAWVAGVSFADGLVAFAPGGLEAMTVLALVLGLDPIYVGIHHIVRFLSIGLVLPFVIAWLQKGSPPGAQRG</sequence>
<name>A0A370HI67_9HYPH</name>
<feature type="transmembrane region" description="Helical" evidence="1">
    <location>
        <begin position="302"/>
        <end position="321"/>
    </location>
</feature>
<dbReference type="PANTHER" id="PTHR38457:SF1">
    <property type="entry name" value="REGULATOR ABRB-RELATED"/>
    <property type="match status" value="1"/>
</dbReference>
<evidence type="ECO:0000313" key="3">
    <source>
        <dbReference type="Proteomes" id="UP000254925"/>
    </source>
</evidence>
<dbReference type="Pfam" id="PF05145">
    <property type="entry name" value="AbrB"/>
    <property type="match status" value="1"/>
</dbReference>
<evidence type="ECO:0008006" key="4">
    <source>
        <dbReference type="Google" id="ProtNLM"/>
    </source>
</evidence>
<dbReference type="EMBL" id="QQBB01000006">
    <property type="protein sequence ID" value="RDI57742.1"/>
    <property type="molecule type" value="Genomic_DNA"/>
</dbReference>
<feature type="transmembrane region" description="Helical" evidence="1">
    <location>
        <begin position="158"/>
        <end position="176"/>
    </location>
</feature>
<dbReference type="Proteomes" id="UP000254925">
    <property type="component" value="Unassembled WGS sequence"/>
</dbReference>
<dbReference type="GO" id="GO:0016020">
    <property type="term" value="C:membrane"/>
    <property type="evidence" value="ECO:0007669"/>
    <property type="project" value="InterPro"/>
</dbReference>